<evidence type="ECO:0000313" key="1">
    <source>
        <dbReference type="EMBL" id="KMS54696.1"/>
    </source>
</evidence>
<name>A0A0J7XS56_9SPHN</name>
<reference evidence="1 2" key="1">
    <citation type="journal article" date="2015" name="G3 (Bethesda)">
        <title>Insights into Ongoing Evolution of the Hexachlorocyclohexane Catabolic Pathway from Comparative Genomics of Ten Sphingomonadaceae Strains.</title>
        <authorList>
            <person name="Pearce S.L."/>
            <person name="Oakeshott J.G."/>
            <person name="Pandey G."/>
        </authorList>
    </citation>
    <scope>NUCLEOTIDE SEQUENCE [LARGE SCALE GENOMIC DNA]</scope>
    <source>
        <strain evidence="1 2">LL01</strain>
    </source>
</reference>
<keyword evidence="2" id="KW-1185">Reference proteome</keyword>
<accession>A0A0J7XS56</accession>
<dbReference type="Proteomes" id="UP000052232">
    <property type="component" value="Unassembled WGS sequence"/>
</dbReference>
<dbReference type="AlphaFoldDB" id="A0A0J7XS56"/>
<evidence type="ECO:0000313" key="2">
    <source>
        <dbReference type="Proteomes" id="UP000052232"/>
    </source>
</evidence>
<dbReference type="PATRIC" id="fig|1420583.3.peg.2831"/>
<gene>
    <name evidence="1" type="ORF">V473_15180</name>
</gene>
<dbReference type="EMBL" id="JACT01000003">
    <property type="protein sequence ID" value="KMS54696.1"/>
    <property type="molecule type" value="Genomic_DNA"/>
</dbReference>
<sequence length="925" mass="104739">MMGKDSKDHDRQQIDLAISQVVEKWPQGPRALFVNAINRREESALERLLRENAVAQDGSYICHAWDLFLPARADVNAHKIAKGKAKPSDYVLFSGSYSTGEAAPKDRLSFGPYQIFTFEYDRANDPHFFMQQVSWALPIKEPEKSRYGRIHTQLKNEFADFVLLSVVWSGNKSFHIHIVFEVATYRDRHGEPDVASRHAGYRAHWEVLRSIVESNLEPSEGAGPDSDVGWQTAYRRTPDATRVIEKPGHPLGFAIGSQVRQLVVWEQASKRKKSNVMSLFLSPTRYPVTPPTSPGSVPISFRRSPLSEEQVRHIEAHLTAHFSAPHCPVQFSHLDYVSGAYRAMLRNGPGDRTPASYIHEDYVTPRIVGSNSIDPAMIPPLALPLGQMMTIWCSELDQTKGFDPEGLKAAYARLDRDLPRYLLVDGAVMLHAPEGIRKSSSIMRLIHLSTIKGERGRPSIFACSSYANADSKAREFNFPDRDSPAAKRQDGFVGIFWRSATQLYGDTADRLQLPRLTVSDIAAAKHKNFWSMVEQVQPEVIREMQRWHRATMDEIGDRNPVLFTHHEVAFRWRDNGVTRQLFSPDYFDADFDRSAAHERSRPNWLIVDEVSSPMFVDMFSPAQMDWLVKLRDHSPKIWTGGALDRQLDQFDRQERVMKGNAGIDIFVARRALSAGLENFTSFEVRDSKEYPPRGDDAEDASHGRPIYRPYACDGDIYFRRTRDWWQDGEYPTAATVIMTTTEAVPAAVAREVMPDLVYYAPDLRLGRDTVDVYASRKIITDNIPAITAEYQGKPDTHIISNKLGEINNATSHFEARGANDLADQNIVQVVTMFPPSQYGQLRAIGTWLGRDDLVRLAHIDQINQSCGRNRGPRNRGADHVMLISLNLYRILNACPAAMKELRYAFRTNVDSTQRANAKKGSKIQD</sequence>
<comment type="caution">
    <text evidence="1">The sequence shown here is derived from an EMBL/GenBank/DDBJ whole genome shotgun (WGS) entry which is preliminary data.</text>
</comment>
<organism evidence="1 2">
    <name type="scientific">Sphingobium cupriresistens LL01</name>
    <dbReference type="NCBI Taxonomy" id="1420583"/>
    <lineage>
        <taxon>Bacteria</taxon>
        <taxon>Pseudomonadati</taxon>
        <taxon>Pseudomonadota</taxon>
        <taxon>Alphaproteobacteria</taxon>
        <taxon>Sphingomonadales</taxon>
        <taxon>Sphingomonadaceae</taxon>
        <taxon>Sphingobium</taxon>
    </lineage>
</organism>
<proteinExistence type="predicted"/>
<protein>
    <submittedName>
        <fullName evidence="1">Uncharacterized protein</fullName>
    </submittedName>
</protein>
<dbReference type="RefSeq" id="WP_066605978.1">
    <property type="nucleotide sequence ID" value="NZ_KQ130435.1"/>
</dbReference>